<evidence type="ECO:0008006" key="4">
    <source>
        <dbReference type="Google" id="ProtNLM"/>
    </source>
</evidence>
<dbReference type="RefSeq" id="WP_254084272.1">
    <property type="nucleotide sequence ID" value="NZ_JAHESE010000008.1"/>
</dbReference>
<protein>
    <recommendedName>
        <fullName evidence="4">Lipoprotein</fullName>
    </recommendedName>
</protein>
<comment type="caution">
    <text evidence="2">The sequence shown here is derived from an EMBL/GenBank/DDBJ whole genome shotgun (WGS) entry which is preliminary data.</text>
</comment>
<gene>
    <name evidence="2" type="ORF">KK062_10610</name>
</gene>
<organism evidence="2 3">
    <name type="scientific">Dawidia cretensis</name>
    <dbReference type="NCBI Taxonomy" id="2782350"/>
    <lineage>
        <taxon>Bacteria</taxon>
        <taxon>Pseudomonadati</taxon>
        <taxon>Bacteroidota</taxon>
        <taxon>Cytophagia</taxon>
        <taxon>Cytophagales</taxon>
        <taxon>Chryseotaleaceae</taxon>
        <taxon>Dawidia</taxon>
    </lineage>
</organism>
<dbReference type="Proteomes" id="UP001319080">
    <property type="component" value="Unassembled WGS sequence"/>
</dbReference>
<keyword evidence="1" id="KW-0732">Signal</keyword>
<name>A0AAP2DYQ7_9BACT</name>
<reference evidence="2 3" key="1">
    <citation type="submission" date="2021-05" db="EMBL/GenBank/DDBJ databases">
        <title>A Polyphasic approach of four new species of the genus Ohtaekwangia: Ohtaekwangia histidinii sp. nov., Ohtaekwangia cretensis sp. nov., Ohtaekwangia indiensis sp. nov., Ohtaekwangia reichenbachii sp. nov. from diverse environment.</title>
        <authorList>
            <person name="Octaviana S."/>
        </authorList>
    </citation>
    <scope>NUCLEOTIDE SEQUENCE [LARGE SCALE GENOMIC DNA]</scope>
    <source>
        <strain evidence="2 3">PWU5</strain>
    </source>
</reference>
<feature type="signal peptide" evidence="1">
    <location>
        <begin position="1"/>
        <end position="22"/>
    </location>
</feature>
<keyword evidence="3" id="KW-1185">Reference proteome</keyword>
<feature type="chain" id="PRO_5042849974" description="Lipoprotein" evidence="1">
    <location>
        <begin position="23"/>
        <end position="273"/>
    </location>
</feature>
<sequence>MPFRIFSFLLLLIIPTACNLFAPGIEQTWHIVKMELAENDHESETIYYDAFLSFYDDGSTSFFNKYEHEDEEPTVAHQPLYRAGQWRRHGKELVITLRNTENSTKFMINSIDSKWLVLEIVDGPKETLGTILKCQVSEEYKSKSFDLLAPQSNQWRTKPDHKEARAELNTRVLAHVDFLLSYFQMINDNDQGYFEPRVLQTPFQFFSNGIGLRDDFEKDEPWVSGFYDDDNAEQGGKMLINGLRSIEDYPGGGKNFTEGYQKALLLIKEYLEK</sequence>
<dbReference type="AlphaFoldDB" id="A0AAP2DYQ7"/>
<evidence type="ECO:0000256" key="1">
    <source>
        <dbReference type="SAM" id="SignalP"/>
    </source>
</evidence>
<proteinExistence type="predicted"/>
<dbReference type="EMBL" id="JAHESE010000008">
    <property type="protein sequence ID" value="MBT1708678.1"/>
    <property type="molecule type" value="Genomic_DNA"/>
</dbReference>
<evidence type="ECO:0000313" key="3">
    <source>
        <dbReference type="Proteomes" id="UP001319080"/>
    </source>
</evidence>
<evidence type="ECO:0000313" key="2">
    <source>
        <dbReference type="EMBL" id="MBT1708678.1"/>
    </source>
</evidence>
<accession>A0AAP2DYQ7</accession>